<evidence type="ECO:0000256" key="3">
    <source>
        <dbReference type="ARBA" id="ARBA00022723"/>
    </source>
</evidence>
<evidence type="ECO:0000259" key="8">
    <source>
        <dbReference type="Pfam" id="PF01937"/>
    </source>
</evidence>
<evidence type="ECO:0000256" key="7">
    <source>
        <dbReference type="RuleBase" id="RU367030"/>
    </source>
</evidence>
<dbReference type="InterPro" id="IPR002791">
    <property type="entry name" value="ARMT1-like_metal-bd"/>
</dbReference>
<organism evidence="9 10">
    <name type="scientific">Batrachochytrium dendrobatidis (strain JEL423)</name>
    <dbReference type="NCBI Taxonomy" id="403673"/>
    <lineage>
        <taxon>Eukaryota</taxon>
        <taxon>Fungi</taxon>
        <taxon>Fungi incertae sedis</taxon>
        <taxon>Chytridiomycota</taxon>
        <taxon>Chytridiomycota incertae sedis</taxon>
        <taxon>Chytridiomycetes</taxon>
        <taxon>Rhizophydiales</taxon>
        <taxon>Rhizophydiales incertae sedis</taxon>
        <taxon>Batrachochytrium</taxon>
    </lineage>
</organism>
<dbReference type="GO" id="GO:0103026">
    <property type="term" value="F:fructose-1-phosphatase activity"/>
    <property type="evidence" value="ECO:0007669"/>
    <property type="project" value="RHEA"/>
</dbReference>
<dbReference type="OrthoDB" id="541375at2759"/>
<comment type="cofactor">
    <cofactor evidence="7">
        <name>Mn(2+)</name>
        <dbReference type="ChEBI" id="CHEBI:29035"/>
    </cofactor>
    <cofactor evidence="7">
        <name>Ni(2+)</name>
        <dbReference type="ChEBI" id="CHEBI:49786"/>
    </cofactor>
</comment>
<dbReference type="VEuPathDB" id="FungiDB:BDEG_24815"/>
<keyword evidence="5 7" id="KW-0464">Manganese</keyword>
<reference evidence="9 10" key="1">
    <citation type="submission" date="2006-10" db="EMBL/GenBank/DDBJ databases">
        <title>The Genome Sequence of Batrachochytrium dendrobatidis JEL423.</title>
        <authorList>
            <consortium name="The Broad Institute Genome Sequencing Platform"/>
            <person name="Birren B."/>
            <person name="Lander E."/>
            <person name="Galagan J."/>
            <person name="Cuomo C."/>
            <person name="Devon K."/>
            <person name="Jaffe D."/>
            <person name="Butler J."/>
            <person name="Alvarez P."/>
            <person name="Gnerre S."/>
            <person name="Grabherr M."/>
            <person name="Kleber M."/>
            <person name="Mauceli E."/>
            <person name="Brockman W."/>
            <person name="Young S."/>
            <person name="LaButti K."/>
            <person name="Sykes S."/>
            <person name="DeCaprio D."/>
            <person name="Crawford M."/>
            <person name="Koehrsen M."/>
            <person name="Engels R."/>
            <person name="Montgomery P."/>
            <person name="Pearson M."/>
            <person name="Howarth C."/>
            <person name="Larson L."/>
            <person name="White J."/>
            <person name="O'Leary S."/>
            <person name="Kodira C."/>
            <person name="Zeng Q."/>
            <person name="Yandava C."/>
            <person name="Alvarado L."/>
            <person name="Longcore J."/>
            <person name="James T."/>
        </authorList>
    </citation>
    <scope>NUCLEOTIDE SEQUENCE [LARGE SCALE GENOMIC DNA]</scope>
    <source>
        <strain evidence="9 10">JEL423</strain>
    </source>
</reference>
<protein>
    <recommendedName>
        <fullName evidence="7">Sugar phosphate phosphatase</fullName>
        <ecNumber evidence="7">3.1.3.-</ecNumber>
    </recommendedName>
</protein>
<evidence type="ECO:0000256" key="2">
    <source>
        <dbReference type="ARBA" id="ARBA00009519"/>
    </source>
</evidence>
<reference evidence="9 10" key="2">
    <citation type="submission" date="2016-05" db="EMBL/GenBank/DDBJ databases">
        <title>Lineage-specific infection strategies underlie the spectrum of fungal disease in amphibians.</title>
        <authorList>
            <person name="Cuomo C.A."/>
            <person name="Farrer R.A."/>
            <person name="James T."/>
            <person name="Longcore J."/>
            <person name="Birren B."/>
        </authorList>
    </citation>
    <scope>NUCLEOTIDE SEQUENCE [LARGE SCALE GENOMIC DNA]</scope>
    <source>
        <strain evidence="9 10">JEL423</strain>
    </source>
</reference>
<dbReference type="EC" id="3.1.3.-" evidence="7"/>
<dbReference type="STRING" id="403673.A0A177WMZ1"/>
<comment type="catalytic activity">
    <reaction evidence="6 7">
        <text>beta-D-fructose 6-phosphate = dihydroxyacetone + D-glyceraldehyde 3-phosphate</text>
        <dbReference type="Rhea" id="RHEA:28002"/>
        <dbReference type="ChEBI" id="CHEBI:16016"/>
        <dbReference type="ChEBI" id="CHEBI:57634"/>
        <dbReference type="ChEBI" id="CHEBI:59776"/>
    </reaction>
</comment>
<dbReference type="InterPro" id="IPR039763">
    <property type="entry name" value="ARMT1"/>
</dbReference>
<dbReference type="GO" id="GO:0046872">
    <property type="term" value="F:metal ion binding"/>
    <property type="evidence" value="ECO:0007669"/>
    <property type="project" value="UniProtKB-UniRule"/>
</dbReference>
<dbReference type="EMBL" id="DS022305">
    <property type="protein sequence ID" value="OAJ41176.1"/>
    <property type="molecule type" value="Genomic_DNA"/>
</dbReference>
<comment type="similarity">
    <text evidence="2 7">Belongs to the damage-control phosphatase family. Sugar phosphate phosphatase III subfamily.</text>
</comment>
<dbReference type="SUPFAM" id="SSF111321">
    <property type="entry name" value="AF1104-like"/>
    <property type="match status" value="1"/>
</dbReference>
<evidence type="ECO:0000256" key="5">
    <source>
        <dbReference type="ARBA" id="ARBA00023211"/>
    </source>
</evidence>
<dbReference type="Pfam" id="PF01937">
    <property type="entry name" value="ARMT1-like_dom"/>
    <property type="match status" value="1"/>
</dbReference>
<comment type="catalytic activity">
    <reaction evidence="1 7">
        <text>beta-D-fructose 1-phosphate + H2O = D-fructose + phosphate</text>
        <dbReference type="Rhea" id="RHEA:35603"/>
        <dbReference type="ChEBI" id="CHEBI:15377"/>
        <dbReference type="ChEBI" id="CHEBI:37721"/>
        <dbReference type="ChEBI" id="CHEBI:43474"/>
        <dbReference type="ChEBI" id="CHEBI:138881"/>
    </reaction>
</comment>
<dbReference type="PANTHER" id="PTHR12260">
    <property type="entry name" value="DAMAGE-CONTROL PHOSPHATASE ARMT1"/>
    <property type="match status" value="1"/>
</dbReference>
<proteinExistence type="inferred from homology"/>
<keyword evidence="3 7" id="KW-0479">Metal-binding</keyword>
<comment type="function">
    <text evidence="7">Metal-dependent phosphatase that shows phosphatase activity against several substrates, including fructose-1-phosphate and fructose-6-phosphate. Its preference for fructose-1-phosphate, a strong glycating agent that causes DNA damage rather than a canonical yeast metabolite, suggests a damage-control function in hexose phosphate metabolism.</text>
</comment>
<evidence type="ECO:0000313" key="9">
    <source>
        <dbReference type="EMBL" id="OAJ41176.1"/>
    </source>
</evidence>
<name>A0A177WMZ1_BATDL</name>
<dbReference type="AlphaFoldDB" id="A0A177WMZ1"/>
<sequence length="445" mass="50416">MTRQLEKPNAPLLCGSITDSFAYLTIKDRMPVILTKILDQFARMQYKGLDGKTVHFSPDQLAQLKEITFDISELKYNMVRDRPLTPISSHSPSDWTESAVASLTADSNVWNAAMEELGDALACTWFQAPWLFVECYMYRALRQIITARNAWTDFDVFAQDKQTSLIGSIQSILQLSTTLGTKTNGIDSDLMRELIQTDLSLLVHAKHDDLHKLQVSGKNQLAAVCNNIIVNDIDRVIGKIQSVHTGDVVFVLDNAGFELFADLCMADHLTLSTDCRIVFQVKQYGWFVSDTTISDFHQTLDVCQTQAEIHGCAILMEAVSRWRLWLKNGRWILEQDPFWTTPFPFWRMPDKACVLLQTLSDAKFIFFKGDLNYRKMVHDASWPTTTTLEEAIGPLAKTQIAPFVLLRTCKSDTIVGLVEGQAEKLTEIDANWMVNGKFGVIQYHE</sequence>
<gene>
    <name evidence="9" type="ORF">BDEG_24815</name>
</gene>
<dbReference type="GO" id="GO:0006974">
    <property type="term" value="P:DNA damage response"/>
    <property type="evidence" value="ECO:0007669"/>
    <property type="project" value="TreeGrafter"/>
</dbReference>
<dbReference type="GO" id="GO:0005634">
    <property type="term" value="C:nucleus"/>
    <property type="evidence" value="ECO:0007669"/>
    <property type="project" value="TreeGrafter"/>
</dbReference>
<dbReference type="Gene3D" id="3.40.50.10880">
    <property type="entry name" value="Uncharacterised protein PF01937, DUF89, domain 3"/>
    <property type="match status" value="1"/>
</dbReference>
<evidence type="ECO:0000256" key="4">
    <source>
        <dbReference type="ARBA" id="ARBA00022801"/>
    </source>
</evidence>
<dbReference type="GO" id="GO:0097023">
    <property type="term" value="F:fructose 6-phosphate aldolase activity"/>
    <property type="evidence" value="ECO:0007669"/>
    <property type="project" value="RHEA"/>
</dbReference>
<comment type="domain">
    <text evidence="7">Subfamily III proteins have a conserved RTxK motif about 40-50 residues from the C-terminus; the threonine may be replaced by serine or cysteine.</text>
</comment>
<dbReference type="Gene3D" id="1.20.930.60">
    <property type="match status" value="1"/>
</dbReference>
<dbReference type="InterPro" id="IPR036075">
    <property type="entry name" value="ARMT-1-like_metal-bd_sf"/>
</dbReference>
<accession>A0A177WMZ1</accession>
<evidence type="ECO:0000313" key="10">
    <source>
        <dbReference type="Proteomes" id="UP000077115"/>
    </source>
</evidence>
<dbReference type="Proteomes" id="UP000077115">
    <property type="component" value="Unassembled WGS sequence"/>
</dbReference>
<dbReference type="PANTHER" id="PTHR12260:SF6">
    <property type="entry name" value="DAMAGE-CONTROL PHOSPHATASE ARMT1"/>
    <property type="match status" value="1"/>
</dbReference>
<evidence type="ECO:0000256" key="1">
    <source>
        <dbReference type="ARBA" id="ARBA00001326"/>
    </source>
</evidence>
<dbReference type="eggNOG" id="KOG3870">
    <property type="taxonomic scope" value="Eukaryota"/>
</dbReference>
<evidence type="ECO:0000256" key="6">
    <source>
        <dbReference type="ARBA" id="ARBA00048809"/>
    </source>
</evidence>
<keyword evidence="4 7" id="KW-0378">Hydrolase</keyword>
<feature type="domain" description="Damage-control phosphatase ARMT1-like metal-binding" evidence="8">
    <location>
        <begin position="25"/>
        <end position="425"/>
    </location>
</feature>